<evidence type="ECO:0000313" key="2">
    <source>
        <dbReference type="Proteomes" id="UP000238634"/>
    </source>
</evidence>
<name>A0A2T1D306_9CYAN</name>
<sequence length="712" mass="81109">MWHEQWLSLTADSLHKLKTEGNTYDYIFLDECEQFIAHLLCSSTCKEHRHAILQSLKYFTYSARCVVLSDAHLSDVSLKFILAMRPDPTESPFVIRNRYQNGDRRVFWHEGSDRSGIVRQIKASLFLGDRVIVACDGLEFSKDLYEALQTLFPEKRIICINSENSNESGMRSLIENINAPGKLDGIDCLIYSPSVNTGVSIDTPHFDKVFGVFVGGSLAGTDCIQALNRYRLKVDWHVWVGSNPIGGYRPISAERIKRNKLQENDLCGFLLKIVQGSGEKTVADEFAWDAWAAIQARRNESLNNLRGDVRFLIEAQGHHLTTLSEETDWETKSELKAARDTNRQVHSQGICNAAPISATEARQLEAKERPTLQDHYHLERHRIETSWGKTVDAELIELDRGGRTIRQFTLLEALLENPSEVRTLNGKRIYFPPALVAEKDTMEREIFHSLDWRNDSVSWSLRRELGLHQFLKPDREFRNADSDLLELQKQAQRNALIIKDFLGVTIRRNATPIQILQQLLEQIGLRLVCDRREGSRGDQVRVYHLAPEQWTTAQEVLAYRRSKRESQDQKTVEAHSTSVVTGVTSDKYLNKGEVVTTKRESQDLPQNDLADGLEILAQAVELQQQALVQALWKTWNSLQRSHLLSLMSDELRRQMMSCLGLTTGALVRWFNRSGEWVVRSLGTATARIFSGTSPSMEWITNLGELELVTPPA</sequence>
<protein>
    <submittedName>
        <fullName evidence="1">Uncharacterized protein</fullName>
    </submittedName>
</protein>
<dbReference type="STRING" id="1920490.GCA_001895925_03370"/>
<reference evidence="1 2" key="2">
    <citation type="submission" date="2018-03" db="EMBL/GenBank/DDBJ databases">
        <title>The ancient ancestry and fast evolution of plastids.</title>
        <authorList>
            <person name="Moore K.R."/>
            <person name="Magnabosco C."/>
            <person name="Momper L."/>
            <person name="Gold D.A."/>
            <person name="Bosak T."/>
            <person name="Fournier G.P."/>
        </authorList>
    </citation>
    <scope>NUCLEOTIDE SEQUENCE [LARGE SCALE GENOMIC DNA]</scope>
    <source>
        <strain evidence="1 2">ULC007</strain>
    </source>
</reference>
<evidence type="ECO:0000313" key="1">
    <source>
        <dbReference type="EMBL" id="PSB14784.1"/>
    </source>
</evidence>
<proteinExistence type="predicted"/>
<gene>
    <name evidence="1" type="ORF">C7B65_25820</name>
</gene>
<accession>A0A2T1D306</accession>
<dbReference type="EMBL" id="PVWG01000077">
    <property type="protein sequence ID" value="PSB14784.1"/>
    <property type="molecule type" value="Genomic_DNA"/>
</dbReference>
<reference evidence="1 2" key="1">
    <citation type="submission" date="2018-02" db="EMBL/GenBank/DDBJ databases">
        <authorList>
            <person name="Cohen D.B."/>
            <person name="Kent A.D."/>
        </authorList>
    </citation>
    <scope>NUCLEOTIDE SEQUENCE [LARGE SCALE GENOMIC DNA]</scope>
    <source>
        <strain evidence="1 2">ULC007</strain>
    </source>
</reference>
<keyword evidence="2" id="KW-1185">Reference proteome</keyword>
<dbReference type="NCBIfam" id="NF042913">
    <property type="entry name" value="CyRepA1"/>
    <property type="match status" value="1"/>
</dbReference>
<dbReference type="Proteomes" id="UP000238634">
    <property type="component" value="Unassembled WGS sequence"/>
</dbReference>
<organism evidence="1 2">
    <name type="scientific">Phormidesmis priestleyi ULC007</name>
    <dbReference type="NCBI Taxonomy" id="1920490"/>
    <lineage>
        <taxon>Bacteria</taxon>
        <taxon>Bacillati</taxon>
        <taxon>Cyanobacteriota</taxon>
        <taxon>Cyanophyceae</taxon>
        <taxon>Leptolyngbyales</taxon>
        <taxon>Leptolyngbyaceae</taxon>
        <taxon>Phormidesmis</taxon>
    </lineage>
</organism>
<dbReference type="AlphaFoldDB" id="A0A2T1D306"/>
<comment type="caution">
    <text evidence="1">The sequence shown here is derived from an EMBL/GenBank/DDBJ whole genome shotgun (WGS) entry which is preliminary data.</text>
</comment>
<dbReference type="InterPro" id="IPR049996">
    <property type="entry name" value="Slr7037-like"/>
</dbReference>